<evidence type="ECO:0000256" key="1">
    <source>
        <dbReference type="ARBA" id="ARBA00004651"/>
    </source>
</evidence>
<dbReference type="InterPro" id="IPR000515">
    <property type="entry name" value="MetI-like"/>
</dbReference>
<dbReference type="CDD" id="cd06261">
    <property type="entry name" value="TM_PBP2"/>
    <property type="match status" value="1"/>
</dbReference>
<keyword evidence="3 8" id="KW-0813">Transport</keyword>
<keyword evidence="6 8" id="KW-1133">Transmembrane helix</keyword>
<dbReference type="SUPFAM" id="SSF161098">
    <property type="entry name" value="MetI-like"/>
    <property type="match status" value="1"/>
</dbReference>
<comment type="caution">
    <text evidence="10">The sequence shown here is derived from an EMBL/GenBank/DDBJ whole genome shotgun (WGS) entry which is preliminary data.</text>
</comment>
<evidence type="ECO:0000256" key="3">
    <source>
        <dbReference type="ARBA" id="ARBA00022448"/>
    </source>
</evidence>
<name>A0A2P7SLU0_9HYPH</name>
<evidence type="ECO:0000256" key="2">
    <source>
        <dbReference type="ARBA" id="ARBA00007069"/>
    </source>
</evidence>
<protein>
    <submittedName>
        <fullName evidence="10">Peptide ABC transporter permease</fullName>
    </submittedName>
</protein>
<dbReference type="GO" id="GO:0055085">
    <property type="term" value="P:transmembrane transport"/>
    <property type="evidence" value="ECO:0007669"/>
    <property type="project" value="InterPro"/>
</dbReference>
<evidence type="ECO:0000259" key="9">
    <source>
        <dbReference type="PROSITE" id="PS50928"/>
    </source>
</evidence>
<keyword evidence="5 8" id="KW-0812">Transmembrane</keyword>
<comment type="similarity">
    <text evidence="2">Belongs to the binding-protein-dependent transport system permease family. CysTW subfamily.</text>
</comment>
<dbReference type="RefSeq" id="WP_106771508.1">
    <property type="nucleotide sequence ID" value="NZ_PXYK01000005.1"/>
</dbReference>
<dbReference type="PANTHER" id="PTHR43848">
    <property type="entry name" value="PUTRESCINE TRANSPORT SYSTEM PERMEASE PROTEIN POTI"/>
    <property type="match status" value="1"/>
</dbReference>
<evidence type="ECO:0000313" key="11">
    <source>
        <dbReference type="Proteomes" id="UP000241229"/>
    </source>
</evidence>
<organism evidence="10 11">
    <name type="scientific">Kumtagia ephedrae</name>
    <dbReference type="NCBI Taxonomy" id="2116701"/>
    <lineage>
        <taxon>Bacteria</taxon>
        <taxon>Pseudomonadati</taxon>
        <taxon>Pseudomonadota</taxon>
        <taxon>Alphaproteobacteria</taxon>
        <taxon>Hyphomicrobiales</taxon>
        <taxon>Phyllobacteriaceae</taxon>
        <taxon>Kumtagia</taxon>
    </lineage>
</organism>
<keyword evidence="11" id="KW-1185">Reference proteome</keyword>
<evidence type="ECO:0000256" key="4">
    <source>
        <dbReference type="ARBA" id="ARBA00022475"/>
    </source>
</evidence>
<feature type="transmembrane region" description="Helical" evidence="8">
    <location>
        <begin position="129"/>
        <end position="153"/>
    </location>
</feature>
<proteinExistence type="inferred from homology"/>
<feature type="transmembrane region" description="Helical" evidence="8">
    <location>
        <begin position="100"/>
        <end position="123"/>
    </location>
</feature>
<dbReference type="Gene3D" id="1.10.3720.10">
    <property type="entry name" value="MetI-like"/>
    <property type="match status" value="1"/>
</dbReference>
<dbReference type="Pfam" id="PF00528">
    <property type="entry name" value="BPD_transp_1"/>
    <property type="match status" value="1"/>
</dbReference>
<keyword evidence="7 8" id="KW-0472">Membrane</keyword>
<dbReference type="AlphaFoldDB" id="A0A2P7SLU0"/>
<comment type="subcellular location">
    <subcellularLocation>
        <location evidence="1 8">Cell membrane</location>
        <topology evidence="1 8">Multi-pass membrane protein</topology>
    </subcellularLocation>
</comment>
<feature type="domain" description="ABC transmembrane type-1" evidence="9">
    <location>
        <begin position="62"/>
        <end position="250"/>
    </location>
</feature>
<accession>A0A2P7SLU0</accession>
<evidence type="ECO:0000313" key="10">
    <source>
        <dbReference type="EMBL" id="PSJ63446.1"/>
    </source>
</evidence>
<evidence type="ECO:0000256" key="7">
    <source>
        <dbReference type="ARBA" id="ARBA00023136"/>
    </source>
</evidence>
<gene>
    <name evidence="10" type="ORF">C7I84_07415</name>
</gene>
<feature type="transmembrane region" description="Helical" evidence="8">
    <location>
        <begin position="174"/>
        <end position="197"/>
    </location>
</feature>
<keyword evidence="4" id="KW-1003">Cell membrane</keyword>
<feature type="transmembrane region" description="Helical" evidence="8">
    <location>
        <begin position="66"/>
        <end position="88"/>
    </location>
</feature>
<dbReference type="PANTHER" id="PTHR43848:SF2">
    <property type="entry name" value="PUTRESCINE TRANSPORT SYSTEM PERMEASE PROTEIN POTI"/>
    <property type="match status" value="1"/>
</dbReference>
<dbReference type="GO" id="GO:0005886">
    <property type="term" value="C:plasma membrane"/>
    <property type="evidence" value="ECO:0007669"/>
    <property type="project" value="UniProtKB-SubCell"/>
</dbReference>
<feature type="transmembrane region" description="Helical" evidence="8">
    <location>
        <begin position="12"/>
        <end position="32"/>
    </location>
</feature>
<sequence length="260" mass="28584">MNKASSALSGLYLLLILFFLYIPIIVMMIMSFNRSELYLLPFEFDLVWYQQLAQNDQLIGAARNSIVIALVNTVIATTLGTLTALCFARYEFRGKRVLQGMLVPTLTMPWLITGTAMLMFFFWSGIGRGLHSILLGHVALSLPYVVIIVGARLRSLGVSMEEAAATLGANGWQTFWRVTAPLMAPGIVAAALFAFAISFDQFVISYFLAPVGTSTLPVQIYSAIRKGFTPEINAISTIIILASMVLMIGFARFSKFGGER</sequence>
<evidence type="ECO:0000256" key="8">
    <source>
        <dbReference type="RuleBase" id="RU363032"/>
    </source>
</evidence>
<dbReference type="Proteomes" id="UP000241229">
    <property type="component" value="Unassembled WGS sequence"/>
</dbReference>
<evidence type="ECO:0000256" key="6">
    <source>
        <dbReference type="ARBA" id="ARBA00022989"/>
    </source>
</evidence>
<dbReference type="InterPro" id="IPR035906">
    <property type="entry name" value="MetI-like_sf"/>
</dbReference>
<feature type="transmembrane region" description="Helical" evidence="8">
    <location>
        <begin position="203"/>
        <end position="222"/>
    </location>
</feature>
<feature type="transmembrane region" description="Helical" evidence="8">
    <location>
        <begin position="234"/>
        <end position="253"/>
    </location>
</feature>
<evidence type="ECO:0000256" key="5">
    <source>
        <dbReference type="ARBA" id="ARBA00022692"/>
    </source>
</evidence>
<reference evidence="10 11" key="1">
    <citation type="submission" date="2018-03" db="EMBL/GenBank/DDBJ databases">
        <title>The draft genome of Mesorhizobium sp. 6GN-30.</title>
        <authorList>
            <person name="Liu L."/>
            <person name="Li L."/>
            <person name="Wang T."/>
            <person name="Zhang X."/>
            <person name="Liang L."/>
        </authorList>
    </citation>
    <scope>NUCLEOTIDE SEQUENCE [LARGE SCALE GENOMIC DNA]</scope>
    <source>
        <strain evidence="10 11">6GN30</strain>
    </source>
</reference>
<dbReference type="OrthoDB" id="9808399at2"/>
<dbReference type="InterPro" id="IPR051789">
    <property type="entry name" value="Bact_Polyamine_Transport"/>
</dbReference>
<dbReference type="PROSITE" id="PS50928">
    <property type="entry name" value="ABC_TM1"/>
    <property type="match status" value="1"/>
</dbReference>
<dbReference type="EMBL" id="PXYK01000005">
    <property type="protein sequence ID" value="PSJ63446.1"/>
    <property type="molecule type" value="Genomic_DNA"/>
</dbReference>